<feature type="transmembrane region" description="Helical" evidence="1">
    <location>
        <begin position="40"/>
        <end position="61"/>
    </location>
</feature>
<keyword evidence="1" id="KW-0812">Transmembrane</keyword>
<keyword evidence="1" id="KW-1133">Transmembrane helix</keyword>
<evidence type="ECO:0000259" key="2">
    <source>
        <dbReference type="Pfam" id="PF05569"/>
    </source>
</evidence>
<feature type="transmembrane region" description="Helical" evidence="1">
    <location>
        <begin position="308"/>
        <end position="329"/>
    </location>
</feature>
<dbReference type="Pfam" id="PF05569">
    <property type="entry name" value="Peptidase_M56"/>
    <property type="match status" value="1"/>
</dbReference>
<dbReference type="Proteomes" id="UP000007089">
    <property type="component" value="Chromosome"/>
</dbReference>
<feature type="domain" description="Peptidase M56" evidence="2">
    <location>
        <begin position="167"/>
        <end position="264"/>
    </location>
</feature>
<dbReference type="Gene3D" id="3.30.2010.10">
    <property type="entry name" value="Metalloproteases ('zincins'), catalytic domain"/>
    <property type="match status" value="1"/>
</dbReference>
<dbReference type="CDD" id="cd07326">
    <property type="entry name" value="M56_BlaR1_MecR1_like"/>
    <property type="match status" value="1"/>
</dbReference>
<evidence type="ECO:0000313" key="4">
    <source>
        <dbReference type="Proteomes" id="UP000007089"/>
    </source>
</evidence>
<dbReference type="PANTHER" id="PTHR43221:SF2">
    <property type="entry name" value="PROTEASE HTPX HOMOLOG"/>
    <property type="match status" value="1"/>
</dbReference>
<evidence type="ECO:0000313" key="3">
    <source>
        <dbReference type="EMBL" id="ACL65305.1"/>
    </source>
</evidence>
<dbReference type="KEGG" id="acp:A2cp1_1963"/>
<dbReference type="PANTHER" id="PTHR43221">
    <property type="entry name" value="PROTEASE HTPX"/>
    <property type="match status" value="1"/>
</dbReference>
<dbReference type="InterPro" id="IPR050083">
    <property type="entry name" value="HtpX_protease"/>
</dbReference>
<dbReference type="InterPro" id="IPR008756">
    <property type="entry name" value="Peptidase_M56"/>
</dbReference>
<feature type="transmembrane region" description="Helical" evidence="1">
    <location>
        <begin position="6"/>
        <end position="28"/>
    </location>
</feature>
<name>B8J7B5_ANAD2</name>
<keyword evidence="4" id="KW-1185">Reference proteome</keyword>
<keyword evidence="1" id="KW-0472">Membrane</keyword>
<dbReference type="HOGENOM" id="CLU_841023_0_0_7"/>
<proteinExistence type="predicted"/>
<gene>
    <name evidence="3" type="ordered locus">A2cp1_1963</name>
</gene>
<dbReference type="RefSeq" id="WP_012633212.1">
    <property type="nucleotide sequence ID" value="NC_011891.1"/>
</dbReference>
<evidence type="ECO:0000256" key="1">
    <source>
        <dbReference type="SAM" id="Phobius"/>
    </source>
</evidence>
<accession>B8J7B5</accession>
<reference evidence="3" key="1">
    <citation type="submission" date="2009-01" db="EMBL/GenBank/DDBJ databases">
        <title>Complete sequence of Anaeromyxobacter dehalogenans 2CP-1.</title>
        <authorList>
            <consortium name="US DOE Joint Genome Institute"/>
            <person name="Lucas S."/>
            <person name="Copeland A."/>
            <person name="Lapidus A."/>
            <person name="Glavina del Rio T."/>
            <person name="Dalin E."/>
            <person name="Tice H."/>
            <person name="Bruce D."/>
            <person name="Goodwin L."/>
            <person name="Pitluck S."/>
            <person name="Saunders E."/>
            <person name="Brettin T."/>
            <person name="Detter J.C."/>
            <person name="Han C."/>
            <person name="Larimer F."/>
            <person name="Land M."/>
            <person name="Hauser L."/>
            <person name="Kyrpides N."/>
            <person name="Ovchinnikova G."/>
            <person name="Beliaev A.S."/>
            <person name="Richardson P."/>
        </authorList>
    </citation>
    <scope>NUCLEOTIDE SEQUENCE</scope>
    <source>
        <strain evidence="3">2CP-1</strain>
    </source>
</reference>
<feature type="transmembrane region" description="Helical" evidence="1">
    <location>
        <begin position="91"/>
        <end position="116"/>
    </location>
</feature>
<protein>
    <submittedName>
        <fullName evidence="3">Peptidase M56 BlaR1</fullName>
    </submittedName>
</protein>
<dbReference type="AlphaFoldDB" id="B8J7B5"/>
<sequence>MTSATWADVLAQAIFHTLVASLFVEALVRTWRVRDPGQRIALRLTALGYPLVLFPALVLLFPVRAGDAFREGGALLVGRRWADVRLLGTGMYQWFVGGLATIGLALLLMDLVPFLCRRRRARPPPRAVPDPETAARLGATLAELAARLGTRVPSLLWIERGAPVLFCTGIRRPAVVLSRGALRLLDAAELRAALAHELAHLARRDPAASWVVLLARVVMGFNPAFQVVSRALARDAEWLADESAAEACGDRLALASGLLKLHRATAGPPPVRRTLPLAAALSEPLARVRSRDIELRCRRLLQPPAPRLPFGAARVALAALTLTALLFFVV</sequence>
<organism evidence="3 4">
    <name type="scientific">Anaeromyxobacter dehalogenans (strain ATCC BAA-258 / DSM 21875 / 2CP-1)</name>
    <dbReference type="NCBI Taxonomy" id="455488"/>
    <lineage>
        <taxon>Bacteria</taxon>
        <taxon>Pseudomonadati</taxon>
        <taxon>Myxococcota</taxon>
        <taxon>Myxococcia</taxon>
        <taxon>Myxococcales</taxon>
        <taxon>Cystobacterineae</taxon>
        <taxon>Anaeromyxobacteraceae</taxon>
        <taxon>Anaeromyxobacter</taxon>
    </lineage>
</organism>
<dbReference type="EMBL" id="CP001359">
    <property type="protein sequence ID" value="ACL65305.1"/>
    <property type="molecule type" value="Genomic_DNA"/>
</dbReference>